<accession>A0A927AVR2</accession>
<dbReference type="EMBL" id="JACWZY010000051">
    <property type="protein sequence ID" value="MBD2705315.1"/>
    <property type="molecule type" value="Genomic_DNA"/>
</dbReference>
<evidence type="ECO:0000313" key="1">
    <source>
        <dbReference type="EMBL" id="MBD2705315.1"/>
    </source>
</evidence>
<organism evidence="1 2">
    <name type="scientific">Spirosoma profusum</name>
    <dbReference type="NCBI Taxonomy" id="2771354"/>
    <lineage>
        <taxon>Bacteria</taxon>
        <taxon>Pseudomonadati</taxon>
        <taxon>Bacteroidota</taxon>
        <taxon>Cytophagia</taxon>
        <taxon>Cytophagales</taxon>
        <taxon>Cytophagaceae</taxon>
        <taxon>Spirosoma</taxon>
    </lineage>
</organism>
<keyword evidence="2" id="KW-1185">Reference proteome</keyword>
<name>A0A927AVR2_9BACT</name>
<reference evidence="1" key="1">
    <citation type="submission" date="2020-09" db="EMBL/GenBank/DDBJ databases">
        <authorList>
            <person name="Kim M.K."/>
        </authorList>
    </citation>
    <scope>NUCLEOTIDE SEQUENCE</scope>
    <source>
        <strain evidence="1">BT702</strain>
    </source>
</reference>
<sequence>MKNTLLASLTIVVVFVQCASDKSVKPTVDNEQASSQLMKELVPQLTGSWTMKQLRIKSINNSGQNELKIRKDTTLTNFAILTLARASLQNNPIRDRYEGSIQYASKTYPIRFDLLAGAIAGKGPKAYFLLEYNFPVGYSGPTEKEAYFLERIGILLETFALETVSGSMTWHGLNRGIDQIDLVKN</sequence>
<dbReference type="Proteomes" id="UP000598820">
    <property type="component" value="Unassembled WGS sequence"/>
</dbReference>
<proteinExistence type="predicted"/>
<evidence type="ECO:0000313" key="2">
    <source>
        <dbReference type="Proteomes" id="UP000598820"/>
    </source>
</evidence>
<protein>
    <recommendedName>
        <fullName evidence="3">DUF1579 domain-containing protein</fullName>
    </recommendedName>
</protein>
<comment type="caution">
    <text evidence="1">The sequence shown here is derived from an EMBL/GenBank/DDBJ whole genome shotgun (WGS) entry which is preliminary data.</text>
</comment>
<gene>
    <name evidence="1" type="ORF">IC229_32150</name>
</gene>
<evidence type="ECO:0008006" key="3">
    <source>
        <dbReference type="Google" id="ProtNLM"/>
    </source>
</evidence>
<dbReference type="RefSeq" id="WP_190892607.1">
    <property type="nucleotide sequence ID" value="NZ_JACWZY010000051.1"/>
</dbReference>
<dbReference type="AlphaFoldDB" id="A0A927AVR2"/>